<organism evidence="1 2">
    <name type="scientific">Aeromonas veronii</name>
    <dbReference type="NCBI Taxonomy" id="654"/>
    <lineage>
        <taxon>Bacteria</taxon>
        <taxon>Pseudomonadati</taxon>
        <taxon>Pseudomonadota</taxon>
        <taxon>Gammaproteobacteria</taxon>
        <taxon>Aeromonadales</taxon>
        <taxon>Aeromonadaceae</taxon>
        <taxon>Aeromonas</taxon>
    </lineage>
</organism>
<accession>A0A4S5CGK1</accession>
<proteinExistence type="predicted"/>
<name>A0A4S5CGK1_AERVE</name>
<dbReference type="RefSeq" id="WP_136502030.1">
    <property type="nucleotide sequence ID" value="NZ_SSUX01000011.1"/>
</dbReference>
<dbReference type="AlphaFoldDB" id="A0A4S5CGK1"/>
<comment type="caution">
    <text evidence="1">The sequence shown here is derived from an EMBL/GenBank/DDBJ whole genome shotgun (WGS) entry which is preliminary data.</text>
</comment>
<reference evidence="1 2" key="1">
    <citation type="submission" date="2019-04" db="EMBL/GenBank/DDBJ databases">
        <title>Comparative genomics of Aeromonas veronii strains pathogenic to fish.</title>
        <authorList>
            <person name="Cascarano M.C."/>
            <person name="Smyrli M."/>
            <person name="Katharios P."/>
        </authorList>
    </citation>
    <scope>NUCLEOTIDE SEQUENCE [LARGE SCALE GENOMIC DNA]</scope>
    <source>
        <strain evidence="1 2">XU1</strain>
    </source>
</reference>
<dbReference type="Proteomes" id="UP000309618">
    <property type="component" value="Unassembled WGS sequence"/>
</dbReference>
<sequence length="342" mass="37359">MKEDAAHHLDASLTLSDLQALAVDSKSSVEVLKDIEAMNINSLSRLVAANPNSPPELLEVIRCHNGYSADVYEAALINPNVSLKSIQNEVARAVDGKAYVLKQILNSHSITSHVLCLFGSAISALNENVPQRTELLSDVIKHPCLVDDDFHRLAGEILVDFGHNRKFAEGVHSLAASKRELAHDQLEKLASFQIESLNTRLASRPDIFKSSSVVSLIMQVGGSGLVPIRLFKNPCLDLSVLLTGDVFSSATPEWIGKLFKHLESRLKEQDPKIFEAIGQGLLDLDRQMPSALGDVMLAHGHAELYQSIQSIFLAQKVESIASKGSIESLPDTLELTRPGRHL</sequence>
<evidence type="ECO:0000313" key="2">
    <source>
        <dbReference type="Proteomes" id="UP000309618"/>
    </source>
</evidence>
<protein>
    <submittedName>
        <fullName evidence="1">Uncharacterized protein</fullName>
    </submittedName>
</protein>
<dbReference type="EMBL" id="SSUX01000011">
    <property type="protein sequence ID" value="THJ43591.1"/>
    <property type="molecule type" value="Genomic_DNA"/>
</dbReference>
<evidence type="ECO:0000313" key="1">
    <source>
        <dbReference type="EMBL" id="THJ43591.1"/>
    </source>
</evidence>
<gene>
    <name evidence="1" type="ORF">E8Q35_14895</name>
</gene>